<dbReference type="EMBL" id="JADIMK010000021">
    <property type="protein sequence ID" value="MBO8455269.1"/>
    <property type="molecule type" value="Genomic_DNA"/>
</dbReference>
<dbReference type="InterPro" id="IPR039426">
    <property type="entry name" value="TonB-dep_rcpt-like"/>
</dbReference>
<reference evidence="10" key="1">
    <citation type="submission" date="2020-10" db="EMBL/GenBank/DDBJ databases">
        <authorList>
            <person name="Gilroy R."/>
        </authorList>
    </citation>
    <scope>NUCLEOTIDE SEQUENCE</scope>
    <source>
        <strain evidence="10">B1-3475</strain>
    </source>
</reference>
<dbReference type="NCBIfam" id="TIGR04056">
    <property type="entry name" value="OMP_RagA_SusC"/>
    <property type="match status" value="1"/>
</dbReference>
<dbReference type="InterPro" id="IPR036942">
    <property type="entry name" value="Beta-barrel_TonB_sf"/>
</dbReference>
<gene>
    <name evidence="10" type="ORF">IAC08_02550</name>
</gene>
<evidence type="ECO:0000259" key="9">
    <source>
        <dbReference type="Pfam" id="PF07715"/>
    </source>
</evidence>
<feature type="chain" id="PRO_5039196192" evidence="8">
    <location>
        <begin position="22"/>
        <end position="1067"/>
    </location>
</feature>
<feature type="domain" description="TonB-dependent receptor plug" evidence="9">
    <location>
        <begin position="118"/>
        <end position="223"/>
    </location>
</feature>
<dbReference type="FunFam" id="2.170.130.10:FF:000008">
    <property type="entry name" value="SusC/RagA family TonB-linked outer membrane protein"/>
    <property type="match status" value="1"/>
</dbReference>
<dbReference type="SUPFAM" id="SSF49464">
    <property type="entry name" value="Carboxypeptidase regulatory domain-like"/>
    <property type="match status" value="1"/>
</dbReference>
<dbReference type="NCBIfam" id="TIGR04057">
    <property type="entry name" value="SusC_RagA_signa"/>
    <property type="match status" value="1"/>
</dbReference>
<evidence type="ECO:0000256" key="4">
    <source>
        <dbReference type="ARBA" id="ARBA00022692"/>
    </source>
</evidence>
<dbReference type="Gene3D" id="2.40.170.20">
    <property type="entry name" value="TonB-dependent receptor, beta-barrel domain"/>
    <property type="match status" value="1"/>
</dbReference>
<dbReference type="InterPro" id="IPR012910">
    <property type="entry name" value="Plug_dom"/>
</dbReference>
<dbReference type="InterPro" id="IPR008969">
    <property type="entry name" value="CarboxyPept-like_regulatory"/>
</dbReference>
<dbReference type="GO" id="GO:0009279">
    <property type="term" value="C:cell outer membrane"/>
    <property type="evidence" value="ECO:0007669"/>
    <property type="project" value="UniProtKB-SubCell"/>
</dbReference>
<sequence>MKRIKIVCAVLLSLFPLLAFGQNTVTVTGTVTDSSNGEPVPFASIQLKGTMTGGNTDGDGVYSIEVPSDGVLIFSSIGYKTVEAEIAGATVLNIVIHPDSEMLEETIVVAYGTATRSSFTGSASSVDSDKLAERSVSNVSTALSGQMSGVQVVQSSGKPGQDATIRIRGIGSMSASNNPLYILDGVPYDGSISNINPADIESMTVLKDAAANAIYGARGANGVILITTKKGKTGDAKVTIDAKWGSNKRAIPNYDVIDNPGLYYELMYKALYNSQITAGMTAAEAYRYADNTMFNTANGGVGYQVFSVPTGEKLIGTNFKLNPNATLGYSDGEYYYIPDDWYDEIFGKGNLRQEYNATVSGSTEKINYYASFGYLDDNGLVNNSGFSRYTGRGKVDYQAKKWLRVGTNMSYSQATYTGNANEDSGSSANLFYMANMVAPIYPMYVRDANGNIMYESATGTPIYDNGANSTNAQRPFMGNARPGAMIDNDRYTDINSTFYGQWYAHITPVKGLTFSVNYSLTESNDRVNNLSSRWGGSDEVNDGAAYVIHQRVSGINSQYLVNYKNTYGKHSVEALAGYEQYRLKIQHLEGYNDHLYNPFIGELGNAGGTTNKAVSSYTDNYMTEGILSRVQYSYDDKYFLSASYRRDASSRFAPGHRWGDFGSIGGAWLMSKENFLANAGSWLDMLKFKASWGVQGNDNLGNYYPYLDQYDITYSETTGEYAKTLTYKGNEEITWETSYSFNTGFDFGFFGDRLGGTIEYFNRTTKDLLYNQPVPNSSGITTGYIPTNVGSIVNQGLELDLYGTLISNRNFLWTVNFNLTYLDNKIVDLEENVKAQGGIRETSRIYKIGGSLYQAYYKRFAGVDPDTGEALYYVDPDKGDFSTTTDYSLAQQADCGSTLAPVYGGFGTSLSFYGFDVSMQFSYQLGGRLYDGTYQQLMHTGVSSMAGTNWHKDILQSWSPENPSSSIPRLNAGDDSYQMDSDRFLVSSNYLSINNITIGYTFPEKWISKLHIAGLRVYATGDNLWVFSARKGLDPRMFFGGTGGSTGNGNYTYSSMRNISGGITLTF</sequence>
<keyword evidence="8" id="KW-0732">Signal</keyword>
<dbReference type="InterPro" id="IPR023997">
    <property type="entry name" value="TonB-dep_OMP_SusC/RagA_CS"/>
</dbReference>
<dbReference type="AlphaFoldDB" id="A0A9D9MZE1"/>
<comment type="similarity">
    <text evidence="7">Belongs to the TonB-dependent receptor family.</text>
</comment>
<keyword evidence="5 7" id="KW-0472">Membrane</keyword>
<evidence type="ECO:0000256" key="3">
    <source>
        <dbReference type="ARBA" id="ARBA00022452"/>
    </source>
</evidence>
<evidence type="ECO:0000256" key="6">
    <source>
        <dbReference type="ARBA" id="ARBA00023237"/>
    </source>
</evidence>
<comment type="subcellular location">
    <subcellularLocation>
        <location evidence="1 7">Cell outer membrane</location>
        <topology evidence="1 7">Multi-pass membrane protein</topology>
    </subcellularLocation>
</comment>
<evidence type="ECO:0000313" key="11">
    <source>
        <dbReference type="Proteomes" id="UP000823617"/>
    </source>
</evidence>
<dbReference type="Proteomes" id="UP000823617">
    <property type="component" value="Unassembled WGS sequence"/>
</dbReference>
<organism evidence="10 11">
    <name type="scientific">Candidatus Cryptobacteroides intestinigallinarum</name>
    <dbReference type="NCBI Taxonomy" id="2840767"/>
    <lineage>
        <taxon>Bacteria</taxon>
        <taxon>Pseudomonadati</taxon>
        <taxon>Bacteroidota</taxon>
        <taxon>Bacteroidia</taxon>
        <taxon>Bacteroidales</taxon>
        <taxon>Candidatus Cryptobacteroides</taxon>
    </lineage>
</organism>
<dbReference type="Pfam" id="PF13715">
    <property type="entry name" value="CarbopepD_reg_2"/>
    <property type="match status" value="1"/>
</dbReference>
<protein>
    <submittedName>
        <fullName evidence="10">TonB-dependent receptor</fullName>
    </submittedName>
</protein>
<comment type="caution">
    <text evidence="10">The sequence shown here is derived from an EMBL/GenBank/DDBJ whole genome shotgun (WGS) entry which is preliminary data.</text>
</comment>
<dbReference type="Pfam" id="PF07715">
    <property type="entry name" value="Plug"/>
    <property type="match status" value="1"/>
</dbReference>
<evidence type="ECO:0000313" key="10">
    <source>
        <dbReference type="EMBL" id="MBO8455269.1"/>
    </source>
</evidence>
<feature type="signal peptide" evidence="8">
    <location>
        <begin position="1"/>
        <end position="21"/>
    </location>
</feature>
<dbReference type="PROSITE" id="PS52016">
    <property type="entry name" value="TONB_DEPENDENT_REC_3"/>
    <property type="match status" value="1"/>
</dbReference>
<name>A0A9D9MZE1_9BACT</name>
<keyword evidence="3 7" id="KW-1134">Transmembrane beta strand</keyword>
<reference evidence="10" key="2">
    <citation type="journal article" date="2021" name="PeerJ">
        <title>Extensive microbial diversity within the chicken gut microbiome revealed by metagenomics and culture.</title>
        <authorList>
            <person name="Gilroy R."/>
            <person name="Ravi A."/>
            <person name="Getino M."/>
            <person name="Pursley I."/>
            <person name="Horton D.L."/>
            <person name="Alikhan N.F."/>
            <person name="Baker D."/>
            <person name="Gharbi K."/>
            <person name="Hall N."/>
            <person name="Watson M."/>
            <person name="Adriaenssens E.M."/>
            <person name="Foster-Nyarko E."/>
            <person name="Jarju S."/>
            <person name="Secka A."/>
            <person name="Antonio M."/>
            <person name="Oren A."/>
            <person name="Chaudhuri R.R."/>
            <person name="La Ragione R."/>
            <person name="Hildebrand F."/>
            <person name="Pallen M.J."/>
        </authorList>
    </citation>
    <scope>NUCLEOTIDE SEQUENCE</scope>
    <source>
        <strain evidence="10">B1-3475</strain>
    </source>
</reference>
<dbReference type="InterPro" id="IPR023996">
    <property type="entry name" value="TonB-dep_OMP_SusC/RagA"/>
</dbReference>
<evidence type="ECO:0000256" key="1">
    <source>
        <dbReference type="ARBA" id="ARBA00004571"/>
    </source>
</evidence>
<dbReference type="SUPFAM" id="SSF56935">
    <property type="entry name" value="Porins"/>
    <property type="match status" value="1"/>
</dbReference>
<dbReference type="Gene3D" id="2.170.130.10">
    <property type="entry name" value="TonB-dependent receptor, plug domain"/>
    <property type="match status" value="1"/>
</dbReference>
<dbReference type="InterPro" id="IPR037066">
    <property type="entry name" value="Plug_dom_sf"/>
</dbReference>
<evidence type="ECO:0000256" key="8">
    <source>
        <dbReference type="SAM" id="SignalP"/>
    </source>
</evidence>
<keyword evidence="2 7" id="KW-0813">Transport</keyword>
<keyword evidence="4 7" id="KW-0812">Transmembrane</keyword>
<keyword evidence="6 7" id="KW-0998">Cell outer membrane</keyword>
<evidence type="ECO:0000256" key="5">
    <source>
        <dbReference type="ARBA" id="ARBA00023136"/>
    </source>
</evidence>
<keyword evidence="10" id="KW-0675">Receptor</keyword>
<evidence type="ECO:0000256" key="7">
    <source>
        <dbReference type="PROSITE-ProRule" id="PRU01360"/>
    </source>
</evidence>
<evidence type="ECO:0000256" key="2">
    <source>
        <dbReference type="ARBA" id="ARBA00022448"/>
    </source>
</evidence>
<proteinExistence type="inferred from homology"/>
<accession>A0A9D9MZE1</accession>
<dbReference type="Gene3D" id="2.60.40.1120">
    <property type="entry name" value="Carboxypeptidase-like, regulatory domain"/>
    <property type="match status" value="1"/>
</dbReference>